<dbReference type="Proteomes" id="UP000235388">
    <property type="component" value="Unassembled WGS sequence"/>
</dbReference>
<dbReference type="EMBL" id="PGCJ01000031">
    <property type="protein sequence ID" value="PLW55522.1"/>
    <property type="molecule type" value="Genomic_DNA"/>
</dbReference>
<dbReference type="AlphaFoldDB" id="A0A2N5W017"/>
<proteinExistence type="predicted"/>
<comment type="caution">
    <text evidence="1">The sequence shown here is derived from an EMBL/GenBank/DDBJ whole genome shotgun (WGS) entry which is preliminary data.</text>
</comment>
<name>A0A2N5W017_9BASI</name>
<sequence>MDNTSNTTLRIKNETLAETSEKMISSRNKQEWQSNSISYPHTCIGSDHHTYIQHFESPSTITRPVAAALIFWLSDVFLNGLEAIHTRIRGRHQARLAGMRHANTPMGGESATTEFASAATELASAATELASAATELASAATELASAATELASAAVEARAPLRLDQTCPNWMANLQRQNLLWSTVSNRCPMNPTVGITSSDSVNSLKDNHSYDPTFSRQSKFNCLSGVVSLTIISLNKALRVSHNVCCLASVRLPNSVMV</sequence>
<evidence type="ECO:0000313" key="2">
    <source>
        <dbReference type="Proteomes" id="UP000235388"/>
    </source>
</evidence>
<accession>A0A2N5W017</accession>
<evidence type="ECO:0000313" key="1">
    <source>
        <dbReference type="EMBL" id="PLW55522.1"/>
    </source>
</evidence>
<reference evidence="1 2" key="1">
    <citation type="submission" date="2017-11" db="EMBL/GenBank/DDBJ databases">
        <title>De novo assembly and phasing of dikaryotic genomes from two isolates of Puccinia coronata f. sp. avenae, the causal agent of oat crown rust.</title>
        <authorList>
            <person name="Miller M.E."/>
            <person name="Zhang Y."/>
            <person name="Omidvar V."/>
            <person name="Sperschneider J."/>
            <person name="Schwessinger B."/>
            <person name="Raley C."/>
            <person name="Palmer J.M."/>
            <person name="Garnica D."/>
            <person name="Upadhyaya N."/>
            <person name="Rathjen J."/>
            <person name="Taylor J.M."/>
            <person name="Park R.F."/>
            <person name="Dodds P.N."/>
            <person name="Hirsch C.D."/>
            <person name="Kianian S.F."/>
            <person name="Figueroa M."/>
        </authorList>
    </citation>
    <scope>NUCLEOTIDE SEQUENCE [LARGE SCALE GENOMIC DNA]</scope>
    <source>
        <strain evidence="1">12NC29</strain>
    </source>
</reference>
<organism evidence="1 2">
    <name type="scientific">Puccinia coronata f. sp. avenae</name>
    <dbReference type="NCBI Taxonomy" id="200324"/>
    <lineage>
        <taxon>Eukaryota</taxon>
        <taxon>Fungi</taxon>
        <taxon>Dikarya</taxon>
        <taxon>Basidiomycota</taxon>
        <taxon>Pucciniomycotina</taxon>
        <taxon>Pucciniomycetes</taxon>
        <taxon>Pucciniales</taxon>
        <taxon>Pucciniaceae</taxon>
        <taxon>Puccinia</taxon>
    </lineage>
</organism>
<protein>
    <submittedName>
        <fullName evidence="1">Uncharacterized protein</fullName>
    </submittedName>
</protein>
<keyword evidence="2" id="KW-1185">Reference proteome</keyword>
<gene>
    <name evidence="1" type="ORF">PCANC_02108</name>
</gene>